<organism evidence="2 3">
    <name type="scientific">Cronartium quercuum f. sp. fusiforme G11</name>
    <dbReference type="NCBI Taxonomy" id="708437"/>
    <lineage>
        <taxon>Eukaryota</taxon>
        <taxon>Fungi</taxon>
        <taxon>Dikarya</taxon>
        <taxon>Basidiomycota</taxon>
        <taxon>Pucciniomycotina</taxon>
        <taxon>Pucciniomycetes</taxon>
        <taxon>Pucciniales</taxon>
        <taxon>Coleosporiaceae</taxon>
        <taxon>Cronartium</taxon>
    </lineage>
</organism>
<dbReference type="OrthoDB" id="2506296at2759"/>
<feature type="compositionally biased region" description="Basic and acidic residues" evidence="1">
    <location>
        <begin position="7"/>
        <end position="19"/>
    </location>
</feature>
<keyword evidence="3" id="KW-1185">Reference proteome</keyword>
<feature type="region of interest" description="Disordered" evidence="1">
    <location>
        <begin position="1"/>
        <end position="24"/>
    </location>
</feature>
<dbReference type="Proteomes" id="UP000886653">
    <property type="component" value="Unassembled WGS sequence"/>
</dbReference>
<sequence length="304" mass="35359">MNFDPPKISEEREKKDLNNKKPSNWQQLESEKKFALITLVSLGSALLITGRTARALTKRIPKFTGQPIEATQNSSLVSQTLENVIPSRSHPLSDPHLVHSPSQLNDHQLKSIRNLNVQPLLPKKLGPTTTTTTTTAPQKSFWDNKSITCIKKNDEYEKVKELNFNPILDATLALSISTCIVISSTYLMIKKLGQKWELENWQDWKLFIQGGHLNHLIISSSWNHFFSNLIPQTLKISSIETLKNQEQEEEEEEEKLEGINFFLSKNLWEWKNKLDDEWSQELLRREIERKEWVKKRHLTGKRIW</sequence>
<proteinExistence type="predicted"/>
<accession>A0A9P6NEH3</accession>
<dbReference type="AlphaFoldDB" id="A0A9P6NEH3"/>
<evidence type="ECO:0000256" key="1">
    <source>
        <dbReference type="SAM" id="MobiDB-lite"/>
    </source>
</evidence>
<dbReference type="EMBL" id="MU167279">
    <property type="protein sequence ID" value="KAG0145316.1"/>
    <property type="molecule type" value="Genomic_DNA"/>
</dbReference>
<gene>
    <name evidence="2" type="ORF">CROQUDRAFT_45952</name>
</gene>
<protein>
    <submittedName>
        <fullName evidence="2">Uncharacterized protein</fullName>
    </submittedName>
</protein>
<evidence type="ECO:0000313" key="2">
    <source>
        <dbReference type="EMBL" id="KAG0145316.1"/>
    </source>
</evidence>
<reference evidence="2" key="1">
    <citation type="submission" date="2013-11" db="EMBL/GenBank/DDBJ databases">
        <title>Genome sequence of the fusiform rust pathogen reveals effectors for host alternation and coevolution with pine.</title>
        <authorList>
            <consortium name="DOE Joint Genome Institute"/>
            <person name="Smith K."/>
            <person name="Pendleton A."/>
            <person name="Kubisiak T."/>
            <person name="Anderson C."/>
            <person name="Salamov A."/>
            <person name="Aerts A."/>
            <person name="Riley R."/>
            <person name="Clum A."/>
            <person name="Lindquist E."/>
            <person name="Ence D."/>
            <person name="Campbell M."/>
            <person name="Kronenberg Z."/>
            <person name="Feau N."/>
            <person name="Dhillon B."/>
            <person name="Hamelin R."/>
            <person name="Burleigh J."/>
            <person name="Smith J."/>
            <person name="Yandell M."/>
            <person name="Nelson C."/>
            <person name="Grigoriev I."/>
            <person name="Davis J."/>
        </authorList>
    </citation>
    <scope>NUCLEOTIDE SEQUENCE</scope>
    <source>
        <strain evidence="2">G11</strain>
    </source>
</reference>
<comment type="caution">
    <text evidence="2">The sequence shown here is derived from an EMBL/GenBank/DDBJ whole genome shotgun (WGS) entry which is preliminary data.</text>
</comment>
<evidence type="ECO:0000313" key="3">
    <source>
        <dbReference type="Proteomes" id="UP000886653"/>
    </source>
</evidence>
<name>A0A9P6NEH3_9BASI</name>